<accession>A0A8J6BV75</accession>
<sequence>MAVELPWQEQIHAHSKIIQILPMCLCNLVFVVLSVVGFTIYFIVHGSVIGYETSWTMFSIVQTGLLSLFTLCCFSFCFTACGCFPNPFTGVTQLGLLVFIVSIMVASITGICNAESTALVVYFSIVIGVSLPTLLSVVFGITVLRLLLMYNGIDLISIDEEIR</sequence>
<keyword evidence="3" id="KW-1185">Reference proteome</keyword>
<dbReference type="EMBL" id="JAHDYR010000062">
    <property type="protein sequence ID" value="KAG9391131.1"/>
    <property type="molecule type" value="Genomic_DNA"/>
</dbReference>
<keyword evidence="1" id="KW-0812">Transmembrane</keyword>
<reference evidence="2" key="1">
    <citation type="submission" date="2021-05" db="EMBL/GenBank/DDBJ databases">
        <title>A free-living protist that lacks canonical eukaryotic 1 DNA replication and segregation systems.</title>
        <authorList>
            <person name="Salas-Leiva D.E."/>
            <person name="Tromer E.C."/>
            <person name="Curtis B.A."/>
            <person name="Jerlstrom-Hultqvist J."/>
            <person name="Kolisko M."/>
            <person name="Yi Z."/>
            <person name="Salas-Leiva J.S."/>
            <person name="Gallot-Lavallee L."/>
            <person name="Kops G.J.P.L."/>
            <person name="Archibald J.M."/>
            <person name="Simpson A.G.B."/>
            <person name="Roger A.J."/>
        </authorList>
    </citation>
    <scope>NUCLEOTIDE SEQUENCE</scope>
    <source>
        <strain evidence="2">BICM</strain>
    </source>
</reference>
<evidence type="ECO:0000313" key="2">
    <source>
        <dbReference type="EMBL" id="KAG9391131.1"/>
    </source>
</evidence>
<dbReference type="Proteomes" id="UP000717585">
    <property type="component" value="Unassembled WGS sequence"/>
</dbReference>
<proteinExistence type="predicted"/>
<protein>
    <submittedName>
        <fullName evidence="2">Uncharacterized protein</fullName>
    </submittedName>
</protein>
<gene>
    <name evidence="2" type="ORF">J8273_7405</name>
</gene>
<feature type="transmembrane region" description="Helical" evidence="1">
    <location>
        <begin position="120"/>
        <end position="148"/>
    </location>
</feature>
<name>A0A8J6BV75_9EUKA</name>
<feature type="transmembrane region" description="Helical" evidence="1">
    <location>
        <begin position="20"/>
        <end position="44"/>
    </location>
</feature>
<comment type="caution">
    <text evidence="2">The sequence shown here is derived from an EMBL/GenBank/DDBJ whole genome shotgun (WGS) entry which is preliminary data.</text>
</comment>
<keyword evidence="1" id="KW-1133">Transmembrane helix</keyword>
<evidence type="ECO:0000313" key="3">
    <source>
        <dbReference type="Proteomes" id="UP000717585"/>
    </source>
</evidence>
<feature type="transmembrane region" description="Helical" evidence="1">
    <location>
        <begin position="96"/>
        <end position="114"/>
    </location>
</feature>
<feature type="transmembrane region" description="Helical" evidence="1">
    <location>
        <begin position="64"/>
        <end position="84"/>
    </location>
</feature>
<evidence type="ECO:0000256" key="1">
    <source>
        <dbReference type="SAM" id="Phobius"/>
    </source>
</evidence>
<keyword evidence="1" id="KW-0472">Membrane</keyword>
<dbReference type="AlphaFoldDB" id="A0A8J6BV75"/>
<organism evidence="2 3">
    <name type="scientific">Carpediemonas membranifera</name>
    <dbReference type="NCBI Taxonomy" id="201153"/>
    <lineage>
        <taxon>Eukaryota</taxon>
        <taxon>Metamonada</taxon>
        <taxon>Carpediemonas-like organisms</taxon>
        <taxon>Carpediemonas</taxon>
    </lineage>
</organism>